<reference evidence="2 3" key="1">
    <citation type="submission" date="2014-04" db="EMBL/GenBank/DDBJ databases">
        <authorList>
            <consortium name="DOE Joint Genome Institute"/>
            <person name="Kuo A."/>
            <person name="Kohler A."/>
            <person name="Costa M.D."/>
            <person name="Nagy L.G."/>
            <person name="Floudas D."/>
            <person name="Copeland A."/>
            <person name="Barry K.W."/>
            <person name="Cichocki N."/>
            <person name="Veneault-Fourrey C."/>
            <person name="LaButti K."/>
            <person name="Lindquist E.A."/>
            <person name="Lipzen A."/>
            <person name="Lundell T."/>
            <person name="Morin E."/>
            <person name="Murat C."/>
            <person name="Sun H."/>
            <person name="Tunlid A."/>
            <person name="Henrissat B."/>
            <person name="Grigoriev I.V."/>
            <person name="Hibbett D.S."/>
            <person name="Martin F."/>
            <person name="Nordberg H.P."/>
            <person name="Cantor M.N."/>
            <person name="Hua S.X."/>
        </authorList>
    </citation>
    <scope>NUCLEOTIDE SEQUENCE [LARGE SCALE GENOMIC DNA]</scope>
    <source>
        <strain evidence="2 3">Marx 270</strain>
    </source>
</reference>
<reference evidence="3" key="2">
    <citation type="submission" date="2015-01" db="EMBL/GenBank/DDBJ databases">
        <title>Evolutionary Origins and Diversification of the Mycorrhizal Mutualists.</title>
        <authorList>
            <consortium name="DOE Joint Genome Institute"/>
            <consortium name="Mycorrhizal Genomics Consortium"/>
            <person name="Kohler A."/>
            <person name="Kuo A."/>
            <person name="Nagy L.G."/>
            <person name="Floudas D."/>
            <person name="Copeland A."/>
            <person name="Barry K.W."/>
            <person name="Cichocki N."/>
            <person name="Veneault-Fourrey C."/>
            <person name="LaButti K."/>
            <person name="Lindquist E.A."/>
            <person name="Lipzen A."/>
            <person name="Lundell T."/>
            <person name="Morin E."/>
            <person name="Murat C."/>
            <person name="Riley R."/>
            <person name="Ohm R."/>
            <person name="Sun H."/>
            <person name="Tunlid A."/>
            <person name="Henrissat B."/>
            <person name="Grigoriev I.V."/>
            <person name="Hibbett D.S."/>
            <person name="Martin F."/>
        </authorList>
    </citation>
    <scope>NUCLEOTIDE SEQUENCE [LARGE SCALE GENOMIC DNA]</scope>
    <source>
        <strain evidence="3">Marx 270</strain>
    </source>
</reference>
<evidence type="ECO:0000313" key="3">
    <source>
        <dbReference type="Proteomes" id="UP000054217"/>
    </source>
</evidence>
<evidence type="ECO:0000313" key="2">
    <source>
        <dbReference type="EMBL" id="KIO07950.1"/>
    </source>
</evidence>
<dbReference type="InParanoid" id="A0A0C3P4I0"/>
<protein>
    <submittedName>
        <fullName evidence="2">Uncharacterized protein</fullName>
    </submittedName>
</protein>
<dbReference type="HOGENOM" id="CLU_3143634_0_0_1"/>
<evidence type="ECO:0000256" key="1">
    <source>
        <dbReference type="SAM" id="MobiDB-lite"/>
    </source>
</evidence>
<dbReference type="AlphaFoldDB" id="A0A0C3P4I0"/>
<keyword evidence="3" id="KW-1185">Reference proteome</keyword>
<proteinExistence type="predicted"/>
<sequence length="49" mass="5360">MHRGEDIPRDWGMSLSMASKNPVTMRPVSGSRGCELSSGTPNAARWRAD</sequence>
<organism evidence="2 3">
    <name type="scientific">Pisolithus tinctorius Marx 270</name>
    <dbReference type="NCBI Taxonomy" id="870435"/>
    <lineage>
        <taxon>Eukaryota</taxon>
        <taxon>Fungi</taxon>
        <taxon>Dikarya</taxon>
        <taxon>Basidiomycota</taxon>
        <taxon>Agaricomycotina</taxon>
        <taxon>Agaricomycetes</taxon>
        <taxon>Agaricomycetidae</taxon>
        <taxon>Boletales</taxon>
        <taxon>Sclerodermatineae</taxon>
        <taxon>Pisolithaceae</taxon>
        <taxon>Pisolithus</taxon>
    </lineage>
</organism>
<name>A0A0C3P4I0_PISTI</name>
<feature type="region of interest" description="Disordered" evidence="1">
    <location>
        <begin position="22"/>
        <end position="49"/>
    </location>
</feature>
<accession>A0A0C3P4I0</accession>
<gene>
    <name evidence="2" type="ORF">M404DRAFT_377727</name>
</gene>
<dbReference type="EMBL" id="KN831958">
    <property type="protein sequence ID" value="KIO07950.1"/>
    <property type="molecule type" value="Genomic_DNA"/>
</dbReference>
<dbReference type="Proteomes" id="UP000054217">
    <property type="component" value="Unassembled WGS sequence"/>
</dbReference>